<accession>A0A2N0NQ24</accession>
<protein>
    <submittedName>
        <fullName evidence="1">Uncharacterized protein</fullName>
    </submittedName>
</protein>
<evidence type="ECO:0000313" key="1">
    <source>
        <dbReference type="EMBL" id="PKB96657.1"/>
    </source>
</evidence>
<reference evidence="1 2" key="2">
    <citation type="submission" date="2017-09" db="EMBL/GenBank/DDBJ databases">
        <title>Extensive intraspecific genome diversity in a model arbuscular mycorrhizal fungus.</title>
        <authorList>
            <person name="Chen E.C."/>
            <person name="Morin E."/>
            <person name="Beaudet D."/>
            <person name="Noel J."/>
            <person name="Ndikumana S."/>
            <person name="Charron P."/>
            <person name="St-Onge C."/>
            <person name="Giorgi J."/>
            <person name="Grigoriev I.V."/>
            <person name="Roux C."/>
            <person name="Martin F.M."/>
            <person name="Corradi N."/>
        </authorList>
    </citation>
    <scope>NUCLEOTIDE SEQUENCE [LARGE SCALE GENOMIC DNA]</scope>
    <source>
        <strain evidence="1 2">A5</strain>
    </source>
</reference>
<proteinExistence type="predicted"/>
<name>A0A2N0NQ24_9GLOM</name>
<gene>
    <name evidence="1" type="ORF">RhiirA5_434469</name>
</gene>
<dbReference type="Proteomes" id="UP000232722">
    <property type="component" value="Unassembled WGS sequence"/>
</dbReference>
<organism evidence="1 2">
    <name type="scientific">Rhizophagus irregularis</name>
    <dbReference type="NCBI Taxonomy" id="588596"/>
    <lineage>
        <taxon>Eukaryota</taxon>
        <taxon>Fungi</taxon>
        <taxon>Fungi incertae sedis</taxon>
        <taxon>Mucoromycota</taxon>
        <taxon>Glomeromycotina</taxon>
        <taxon>Glomeromycetes</taxon>
        <taxon>Glomerales</taxon>
        <taxon>Glomeraceae</taxon>
        <taxon>Rhizophagus</taxon>
    </lineage>
</organism>
<dbReference type="AlphaFoldDB" id="A0A2N0NQ24"/>
<evidence type="ECO:0000313" key="2">
    <source>
        <dbReference type="Proteomes" id="UP000232722"/>
    </source>
</evidence>
<dbReference type="EMBL" id="LLXJ01003741">
    <property type="protein sequence ID" value="PKB96657.1"/>
    <property type="molecule type" value="Genomic_DNA"/>
</dbReference>
<dbReference type="VEuPathDB" id="FungiDB:FUN_003357"/>
<reference evidence="1 2" key="1">
    <citation type="submission" date="2016-04" db="EMBL/GenBank/DDBJ databases">
        <title>Genome analyses suggest a sexual origin of heterokaryosis in a supposedly ancient asexual fungus.</title>
        <authorList>
            <person name="Ropars J."/>
            <person name="Sedzielewska K."/>
            <person name="Noel J."/>
            <person name="Charron P."/>
            <person name="Farinelli L."/>
            <person name="Marton T."/>
            <person name="Kruger M."/>
            <person name="Pelin A."/>
            <person name="Brachmann A."/>
            <person name="Corradi N."/>
        </authorList>
    </citation>
    <scope>NUCLEOTIDE SEQUENCE [LARGE SCALE GENOMIC DNA]</scope>
    <source>
        <strain evidence="1 2">A5</strain>
    </source>
</reference>
<comment type="caution">
    <text evidence="1">The sequence shown here is derived from an EMBL/GenBank/DDBJ whole genome shotgun (WGS) entry which is preliminary data.</text>
</comment>
<sequence>MEALFNCLFLNTDSLIPIPIYNNDNGLLREFLSDKKDAKKKRYKKWFYRIMLYIVQKLHREEINRLKGYFKDELDTKNFVVSNIHIRHRFKPIDARSYLTTDTLWNALLGGPALTRKKRNQTKFDANI</sequence>